<dbReference type="PANTHER" id="PTHR46268:SF15">
    <property type="entry name" value="UNIVERSAL STRESS PROTEIN HP_0031"/>
    <property type="match status" value="1"/>
</dbReference>
<dbReference type="EMBL" id="FOGU01000001">
    <property type="protein sequence ID" value="SER54071.1"/>
    <property type="molecule type" value="Genomic_DNA"/>
</dbReference>
<dbReference type="STRING" id="641238.SAMN04490244_101423"/>
<feature type="domain" description="UspA" evidence="2">
    <location>
        <begin position="148"/>
        <end position="271"/>
    </location>
</feature>
<dbReference type="Gene3D" id="3.40.50.12370">
    <property type="match status" value="1"/>
</dbReference>
<dbReference type="SUPFAM" id="SSF52402">
    <property type="entry name" value="Adenine nucleotide alpha hydrolases-like"/>
    <property type="match status" value="2"/>
</dbReference>
<gene>
    <name evidence="3" type="ORF">SAMN04490244_101423</name>
</gene>
<accession>A0A1H9Q0T6</accession>
<dbReference type="CDD" id="cd00293">
    <property type="entry name" value="USP-like"/>
    <property type="match status" value="1"/>
</dbReference>
<proteinExistence type="inferred from homology"/>
<organism evidence="3 4">
    <name type="scientific">Tranquillimonas rosea</name>
    <dbReference type="NCBI Taxonomy" id="641238"/>
    <lineage>
        <taxon>Bacteria</taxon>
        <taxon>Pseudomonadati</taxon>
        <taxon>Pseudomonadota</taxon>
        <taxon>Alphaproteobacteria</taxon>
        <taxon>Rhodobacterales</taxon>
        <taxon>Roseobacteraceae</taxon>
        <taxon>Tranquillimonas</taxon>
    </lineage>
</organism>
<protein>
    <submittedName>
        <fullName evidence="3">Universal stress protein family protein</fullName>
    </submittedName>
</protein>
<dbReference type="RefSeq" id="WP_177190362.1">
    <property type="nucleotide sequence ID" value="NZ_CBDDGO010000004.1"/>
</dbReference>
<evidence type="ECO:0000259" key="2">
    <source>
        <dbReference type="Pfam" id="PF00582"/>
    </source>
</evidence>
<evidence type="ECO:0000313" key="3">
    <source>
        <dbReference type="EMBL" id="SER54071.1"/>
    </source>
</evidence>
<dbReference type="PRINTS" id="PR01438">
    <property type="entry name" value="UNVRSLSTRESS"/>
</dbReference>
<dbReference type="AlphaFoldDB" id="A0A1H9Q0T6"/>
<dbReference type="PANTHER" id="PTHR46268">
    <property type="entry name" value="STRESS RESPONSE PROTEIN NHAX"/>
    <property type="match status" value="1"/>
</dbReference>
<dbReference type="Pfam" id="PF00582">
    <property type="entry name" value="Usp"/>
    <property type="match status" value="1"/>
</dbReference>
<comment type="similarity">
    <text evidence="1">Belongs to the universal stress protein A family.</text>
</comment>
<evidence type="ECO:0000313" key="4">
    <source>
        <dbReference type="Proteomes" id="UP000198885"/>
    </source>
</evidence>
<dbReference type="InterPro" id="IPR006015">
    <property type="entry name" value="Universal_stress_UspA"/>
</dbReference>
<evidence type="ECO:0000256" key="1">
    <source>
        <dbReference type="ARBA" id="ARBA00008791"/>
    </source>
</evidence>
<reference evidence="3 4" key="1">
    <citation type="submission" date="2016-10" db="EMBL/GenBank/DDBJ databases">
        <authorList>
            <person name="de Groot N.N."/>
        </authorList>
    </citation>
    <scope>NUCLEOTIDE SEQUENCE [LARGE SCALE GENOMIC DNA]</scope>
    <source>
        <strain evidence="3 4">DSM 23042</strain>
    </source>
</reference>
<dbReference type="InterPro" id="IPR006016">
    <property type="entry name" value="UspA"/>
</dbReference>
<name>A0A1H9Q0T6_9RHOB</name>
<sequence length="272" mass="29442">MTYRTLSTIVPPPGPETVDAAVALAERWGAHLDVICAGEIHADPAWGPEGISMLSVTLAEADTEACEKVEAAIRKRLERESIAWTCRSVTGPLGEAARQAARAARYSDLAILPRPLPDQLLAEAAFETVLLEAKVPVLLPAEGATPSFERIMIAWDESDESMTAVRTALPLLQTADAVQVVVVDPKRHSPDTADAGHPVAVYLSRHDVHCEIAQVPRVLPRISETLVQSAREFEADLVVMGAYGHSRVREALIGGVTREMIKRTDLPLFVAH</sequence>
<dbReference type="Proteomes" id="UP000198885">
    <property type="component" value="Unassembled WGS sequence"/>
</dbReference>
<keyword evidence="4" id="KW-1185">Reference proteome</keyword>